<sequence>MTTIPARCFLIDGPLMGVEERRAAMTLQMAAALLADDAAIDPADAHRCLHARGYNAIDVMMLVEPARYEAHQQLIARVISDE</sequence>
<evidence type="ECO:0000313" key="2">
    <source>
        <dbReference type="Proteomes" id="UP000325641"/>
    </source>
</evidence>
<dbReference type="RefSeq" id="WP_151642162.1">
    <property type="nucleotide sequence ID" value="NZ_CP044543.1"/>
</dbReference>
<evidence type="ECO:0000313" key="1">
    <source>
        <dbReference type="EMBL" id="QFI71252.1"/>
    </source>
</evidence>
<dbReference type="OrthoDB" id="9873583at2"/>
<organism evidence="1 2">
    <name type="scientific">Bradyrhizobium betae</name>
    <dbReference type="NCBI Taxonomy" id="244734"/>
    <lineage>
        <taxon>Bacteria</taxon>
        <taxon>Pseudomonadati</taxon>
        <taxon>Pseudomonadota</taxon>
        <taxon>Alphaproteobacteria</taxon>
        <taxon>Hyphomicrobiales</taxon>
        <taxon>Nitrobacteraceae</taxon>
        <taxon>Bradyrhizobium</taxon>
    </lineage>
</organism>
<dbReference type="EMBL" id="CP044543">
    <property type="protein sequence ID" value="QFI71252.1"/>
    <property type="molecule type" value="Genomic_DNA"/>
</dbReference>
<proteinExistence type="predicted"/>
<reference evidence="2" key="1">
    <citation type="submission" date="2019-10" db="EMBL/GenBank/DDBJ databases">
        <title>Complete Genome Sequence of Bradyrhizobium betae type strain PL7HG1T.</title>
        <authorList>
            <person name="Bromfield E.S.P."/>
            <person name="Cloutier S."/>
        </authorList>
    </citation>
    <scope>NUCLEOTIDE SEQUENCE [LARGE SCALE GENOMIC DNA]</scope>
    <source>
        <strain evidence="2">PL7HG1</strain>
    </source>
</reference>
<name>A0A5P6NYZ0_9BRAD</name>
<protein>
    <submittedName>
        <fullName evidence="1">Uncharacterized protein</fullName>
    </submittedName>
</protein>
<dbReference type="AlphaFoldDB" id="A0A5P6NYZ0"/>
<dbReference type="Proteomes" id="UP000325641">
    <property type="component" value="Chromosome"/>
</dbReference>
<dbReference type="KEGG" id="bbet:F8237_02000"/>
<accession>A0A5P6NYZ0</accession>
<gene>
    <name evidence="1" type="ORF">F8237_02000</name>
</gene>